<dbReference type="PROSITE" id="PS50110">
    <property type="entry name" value="RESPONSE_REGULATORY"/>
    <property type="match status" value="1"/>
</dbReference>
<dbReference type="PANTHER" id="PTHR44591:SF3">
    <property type="entry name" value="RESPONSE REGULATORY DOMAIN-CONTAINING PROTEIN"/>
    <property type="match status" value="1"/>
</dbReference>
<dbReference type="InterPro" id="IPR050595">
    <property type="entry name" value="Bact_response_regulator"/>
</dbReference>
<comment type="caution">
    <text evidence="4">The sequence shown here is derived from an EMBL/GenBank/DDBJ whole genome shotgun (WGS) entry which is preliminary data.</text>
</comment>
<evidence type="ECO:0000256" key="1">
    <source>
        <dbReference type="ARBA" id="ARBA00022553"/>
    </source>
</evidence>
<dbReference type="InterPro" id="IPR011006">
    <property type="entry name" value="CheY-like_superfamily"/>
</dbReference>
<evidence type="ECO:0000256" key="2">
    <source>
        <dbReference type="PROSITE-ProRule" id="PRU00169"/>
    </source>
</evidence>
<name>A0ABV5HBW4_9FLAO</name>
<dbReference type="Proteomes" id="UP001589562">
    <property type="component" value="Unassembled WGS sequence"/>
</dbReference>
<organism evidence="4 5">
    <name type="scientific">Flavobacterium gyeonganense</name>
    <dbReference type="NCBI Taxonomy" id="1310418"/>
    <lineage>
        <taxon>Bacteria</taxon>
        <taxon>Pseudomonadati</taxon>
        <taxon>Bacteroidota</taxon>
        <taxon>Flavobacteriia</taxon>
        <taxon>Flavobacteriales</taxon>
        <taxon>Flavobacteriaceae</taxon>
        <taxon>Flavobacterium</taxon>
    </lineage>
</organism>
<dbReference type="SUPFAM" id="SSF52172">
    <property type="entry name" value="CheY-like"/>
    <property type="match status" value="1"/>
</dbReference>
<dbReference type="RefSeq" id="WP_278010234.1">
    <property type="nucleotide sequence ID" value="NZ_CP121112.1"/>
</dbReference>
<dbReference type="Pfam" id="PF00072">
    <property type="entry name" value="Response_reg"/>
    <property type="match status" value="1"/>
</dbReference>
<keyword evidence="1 2" id="KW-0597">Phosphoprotein</keyword>
<evidence type="ECO:0000313" key="5">
    <source>
        <dbReference type="Proteomes" id="UP001589562"/>
    </source>
</evidence>
<reference evidence="4 5" key="1">
    <citation type="submission" date="2024-09" db="EMBL/GenBank/DDBJ databases">
        <authorList>
            <person name="Sun Q."/>
            <person name="Mori K."/>
        </authorList>
    </citation>
    <scope>NUCLEOTIDE SEQUENCE [LARGE SCALE GENOMIC DNA]</scope>
    <source>
        <strain evidence="4 5">CECT 8365</strain>
    </source>
</reference>
<evidence type="ECO:0000259" key="3">
    <source>
        <dbReference type="PROSITE" id="PS50110"/>
    </source>
</evidence>
<dbReference type="InterPro" id="IPR001789">
    <property type="entry name" value="Sig_transdc_resp-reg_receiver"/>
</dbReference>
<evidence type="ECO:0000313" key="4">
    <source>
        <dbReference type="EMBL" id="MFB9109387.1"/>
    </source>
</evidence>
<dbReference type="SMART" id="SM00448">
    <property type="entry name" value="REC"/>
    <property type="match status" value="1"/>
</dbReference>
<gene>
    <name evidence="4" type="ORF">ACFFVK_12440</name>
</gene>
<dbReference type="Gene3D" id="3.40.50.2300">
    <property type="match status" value="1"/>
</dbReference>
<dbReference type="EMBL" id="JBHMFE010000015">
    <property type="protein sequence ID" value="MFB9109387.1"/>
    <property type="molecule type" value="Genomic_DNA"/>
</dbReference>
<feature type="domain" description="Response regulatory" evidence="3">
    <location>
        <begin position="5"/>
        <end position="125"/>
    </location>
</feature>
<dbReference type="PANTHER" id="PTHR44591">
    <property type="entry name" value="STRESS RESPONSE REGULATOR PROTEIN 1"/>
    <property type="match status" value="1"/>
</dbReference>
<keyword evidence="5" id="KW-1185">Reference proteome</keyword>
<proteinExistence type="predicted"/>
<protein>
    <submittedName>
        <fullName evidence="4">Response regulator</fullName>
    </submittedName>
</protein>
<accession>A0ABV5HBW4</accession>
<feature type="modified residue" description="4-aspartylphosphate" evidence="2">
    <location>
        <position position="58"/>
    </location>
</feature>
<sequence>MRYKNILQIDDDYDDCDFFLEALEEVSATASYTAIHNPVQALQKLVCNEIHPDVIFLDINMPVMNGMELLVEMNKKGLIKDIPVIILSTSIPLDFATKLENLGATGYYIKPHDFGTMKTILQNCLGFYNN</sequence>